<keyword evidence="1" id="KW-1133">Transmembrane helix</keyword>
<comment type="caution">
    <text evidence="2">The sequence shown here is derived from an EMBL/GenBank/DDBJ whole genome shotgun (WGS) entry which is preliminary data.</text>
</comment>
<evidence type="ECO:0000313" key="2">
    <source>
        <dbReference type="EMBL" id="RKT74242.1"/>
    </source>
</evidence>
<keyword evidence="1" id="KW-0472">Membrane</keyword>
<organism evidence="2 3">
    <name type="scientific">Saccharothrix variisporea</name>
    <dbReference type="NCBI Taxonomy" id="543527"/>
    <lineage>
        <taxon>Bacteria</taxon>
        <taxon>Bacillati</taxon>
        <taxon>Actinomycetota</taxon>
        <taxon>Actinomycetes</taxon>
        <taxon>Pseudonocardiales</taxon>
        <taxon>Pseudonocardiaceae</taxon>
        <taxon>Saccharothrix</taxon>
    </lineage>
</organism>
<accession>A0A495XJW6</accession>
<dbReference type="Proteomes" id="UP000272729">
    <property type="component" value="Unassembled WGS sequence"/>
</dbReference>
<keyword evidence="1" id="KW-0812">Transmembrane</keyword>
<evidence type="ECO:0000313" key="3">
    <source>
        <dbReference type="Proteomes" id="UP000272729"/>
    </source>
</evidence>
<dbReference type="EMBL" id="RBXR01000001">
    <property type="protein sequence ID" value="RKT74242.1"/>
    <property type="molecule type" value="Genomic_DNA"/>
</dbReference>
<protein>
    <submittedName>
        <fullName evidence="2">Uncharacterized protein</fullName>
    </submittedName>
</protein>
<gene>
    <name evidence="2" type="ORF">DFJ66_7585</name>
</gene>
<dbReference type="AlphaFoldDB" id="A0A495XJW6"/>
<reference evidence="2 3" key="1">
    <citation type="submission" date="2018-10" db="EMBL/GenBank/DDBJ databases">
        <title>Sequencing the genomes of 1000 actinobacteria strains.</title>
        <authorList>
            <person name="Klenk H.-P."/>
        </authorList>
    </citation>
    <scope>NUCLEOTIDE SEQUENCE [LARGE SCALE GENOMIC DNA]</scope>
    <source>
        <strain evidence="2 3">DSM 43911</strain>
    </source>
</reference>
<dbReference type="RefSeq" id="WP_121228607.1">
    <property type="nucleotide sequence ID" value="NZ_JBIUBA010000018.1"/>
</dbReference>
<sequence>MKFDVLQVLGMVVLVVSAQGAIRLLVDHSNTGLLSWLPGGFPAVLAVYLVAVVAGAALAWWSHDRAKARGRRG</sequence>
<name>A0A495XJW6_9PSEU</name>
<feature type="transmembrane region" description="Helical" evidence="1">
    <location>
        <begin position="36"/>
        <end position="61"/>
    </location>
</feature>
<evidence type="ECO:0000256" key="1">
    <source>
        <dbReference type="SAM" id="Phobius"/>
    </source>
</evidence>
<proteinExistence type="predicted"/>
<keyword evidence="3" id="KW-1185">Reference proteome</keyword>